<evidence type="ECO:0000256" key="4">
    <source>
        <dbReference type="ARBA" id="ARBA00023163"/>
    </source>
</evidence>
<dbReference type="CDD" id="cd00067">
    <property type="entry name" value="GAL4"/>
    <property type="match status" value="1"/>
</dbReference>
<dbReference type="InterPro" id="IPR001138">
    <property type="entry name" value="Zn2Cys6_DnaBD"/>
</dbReference>
<keyword evidence="2" id="KW-0805">Transcription regulation</keyword>
<evidence type="ECO:0000256" key="1">
    <source>
        <dbReference type="ARBA" id="ARBA00004123"/>
    </source>
</evidence>
<keyword evidence="3" id="KW-0238">DNA-binding</keyword>
<reference evidence="8 9" key="1">
    <citation type="submission" date="2016-03" db="EMBL/GenBank/DDBJ databases">
        <title>Comparative genomics of Pseudogymnoascus destructans, the fungus causing white-nose syndrome of bats.</title>
        <authorList>
            <person name="Palmer J.M."/>
            <person name="Drees K.P."/>
            <person name="Foster J.T."/>
            <person name="Lindner D.L."/>
        </authorList>
    </citation>
    <scope>NUCLEOTIDE SEQUENCE [LARGE SCALE GENOMIC DNA]</scope>
    <source>
        <strain evidence="8 9">UAMH 10579</strain>
    </source>
</reference>
<protein>
    <recommendedName>
        <fullName evidence="7">Zn(2)-C6 fungal-type domain-containing protein</fullName>
    </recommendedName>
</protein>
<dbReference type="InterPro" id="IPR036864">
    <property type="entry name" value="Zn2-C6_fun-type_DNA-bd_sf"/>
</dbReference>
<sequence length="690" mass="76249">METHSVDRPAEQAQVYASYGKACLYCVKSKTRCVSIPNGPKCERCQRLKKDCQPASTVRKKRVSKRPAASVSAKTAALEQKLDSIVQILQRSQGSITGAAQQQIAVPTQNPDARTFTGQASNSNGTVNASEPSLIEGNNGTGSSVDIDVRRLSVDSSHFGNETEQRPQLCGVSKEGCRECPNGHPTPAASRVSGSSVAESPDSVDNFPLESDAELEETLETYRTKMVHNFPIVCIRPDVTVDEMRLQRPFLFLVIRAICSKNLRRQEALVVEVKKTLGREMLLEGTKTLDLFLGVLVFAGWCHYYICSKPIISTIIQLGMSLAFDLGLTKPLLGEHVDVMRHYIIAHGCPKRSSGPVRVVTMEERRAVVGLYLVSSVASNYFQRTELMRWTPYLGECLRILEENKDYSTDLLLVHLVRAQLICNKSATSTWDDMFGDTSNQVPPNFYAKSLKSQLDDLERSIPAEIKPNAILQLHIHATSLTIHAHCLAYTPPPPFPDPAAQLQRLESLWATFTAVKSWFGVFLSLDAFPLARYPHVSIATLTQLGHCLAALYRLTTFESADVAWCGGRVRAELDIGDVTRLLAERWDAVSRADWGGEGLDPWPHATKRALGIGSWWEAKVAKLGPRDTDLASGVGAKVIEAVARQGMPVHQSVEPLEFDDAVDIDILDDPWMMDLLGGGYDFNMETQPW</sequence>
<proteinExistence type="predicted"/>
<gene>
    <name evidence="8" type="ORF">VE01_04875</name>
</gene>
<dbReference type="Proteomes" id="UP000091956">
    <property type="component" value="Unassembled WGS sequence"/>
</dbReference>
<feature type="domain" description="Zn(2)-C6 fungal-type" evidence="7">
    <location>
        <begin position="22"/>
        <end position="52"/>
    </location>
</feature>
<dbReference type="GO" id="GO:0005634">
    <property type="term" value="C:nucleus"/>
    <property type="evidence" value="ECO:0007669"/>
    <property type="project" value="UniProtKB-SubCell"/>
</dbReference>
<dbReference type="PROSITE" id="PS50048">
    <property type="entry name" value="ZN2_CY6_FUNGAL_2"/>
    <property type="match status" value="1"/>
</dbReference>
<dbReference type="GO" id="GO:0000981">
    <property type="term" value="F:DNA-binding transcription factor activity, RNA polymerase II-specific"/>
    <property type="evidence" value="ECO:0007669"/>
    <property type="project" value="InterPro"/>
</dbReference>
<dbReference type="Gene3D" id="4.10.240.10">
    <property type="entry name" value="Zn(2)-C6 fungal-type DNA-binding domain"/>
    <property type="match status" value="1"/>
</dbReference>
<evidence type="ECO:0000313" key="8">
    <source>
        <dbReference type="EMBL" id="OBT97072.2"/>
    </source>
</evidence>
<dbReference type="EMBL" id="KV460224">
    <property type="protein sequence ID" value="OBT97072.2"/>
    <property type="molecule type" value="Genomic_DNA"/>
</dbReference>
<reference evidence="9" key="2">
    <citation type="journal article" date="2018" name="Nat. Commun.">
        <title>Extreme sensitivity to ultraviolet light in the fungal pathogen causing white-nose syndrome of bats.</title>
        <authorList>
            <person name="Palmer J.M."/>
            <person name="Drees K.P."/>
            <person name="Foster J.T."/>
            <person name="Lindner D.L."/>
        </authorList>
    </citation>
    <scope>NUCLEOTIDE SEQUENCE [LARGE SCALE GENOMIC DNA]</scope>
    <source>
        <strain evidence="9">UAMH 10579</strain>
    </source>
</reference>
<dbReference type="STRING" id="342668.A0A1B8GMK6"/>
<name>A0A1B8GMK6_9PEZI</name>
<evidence type="ECO:0000259" key="7">
    <source>
        <dbReference type="PROSITE" id="PS50048"/>
    </source>
</evidence>
<dbReference type="PANTHER" id="PTHR31845:SF32">
    <property type="entry name" value="MISCELLANEOUS ZN(II)2CYS6 TRANSCRIPTION FACTOR (EUROFUNG)-RELATED"/>
    <property type="match status" value="1"/>
</dbReference>
<keyword evidence="9" id="KW-1185">Reference proteome</keyword>
<evidence type="ECO:0000313" key="9">
    <source>
        <dbReference type="Proteomes" id="UP000091956"/>
    </source>
</evidence>
<comment type="subcellular location">
    <subcellularLocation>
        <location evidence="1">Nucleus</location>
    </subcellularLocation>
</comment>
<keyword evidence="5" id="KW-0539">Nucleus</keyword>
<evidence type="ECO:0000256" key="6">
    <source>
        <dbReference type="SAM" id="MobiDB-lite"/>
    </source>
</evidence>
<dbReference type="SUPFAM" id="SSF57701">
    <property type="entry name" value="Zn2/Cys6 DNA-binding domain"/>
    <property type="match status" value="1"/>
</dbReference>
<dbReference type="AlphaFoldDB" id="A0A1B8GMK6"/>
<dbReference type="GO" id="GO:0000976">
    <property type="term" value="F:transcription cis-regulatory region binding"/>
    <property type="evidence" value="ECO:0007669"/>
    <property type="project" value="TreeGrafter"/>
</dbReference>
<dbReference type="GeneID" id="28838261"/>
<feature type="region of interest" description="Disordered" evidence="6">
    <location>
        <begin position="117"/>
        <end position="142"/>
    </location>
</feature>
<dbReference type="RefSeq" id="XP_059319734.1">
    <property type="nucleotide sequence ID" value="XM_059463650.1"/>
</dbReference>
<accession>A0A1B8GMK6</accession>
<feature type="region of interest" description="Disordered" evidence="6">
    <location>
        <begin position="181"/>
        <end position="208"/>
    </location>
</feature>
<dbReference type="PANTHER" id="PTHR31845">
    <property type="entry name" value="FINGER DOMAIN PROTEIN, PUTATIVE-RELATED"/>
    <property type="match status" value="1"/>
</dbReference>
<evidence type="ECO:0000256" key="5">
    <source>
        <dbReference type="ARBA" id="ARBA00023242"/>
    </source>
</evidence>
<dbReference type="GO" id="GO:0008270">
    <property type="term" value="F:zinc ion binding"/>
    <property type="evidence" value="ECO:0007669"/>
    <property type="project" value="InterPro"/>
</dbReference>
<keyword evidence="4" id="KW-0804">Transcription</keyword>
<organism evidence="8 9">
    <name type="scientific">Pseudogymnoascus verrucosus</name>
    <dbReference type="NCBI Taxonomy" id="342668"/>
    <lineage>
        <taxon>Eukaryota</taxon>
        <taxon>Fungi</taxon>
        <taxon>Dikarya</taxon>
        <taxon>Ascomycota</taxon>
        <taxon>Pezizomycotina</taxon>
        <taxon>Leotiomycetes</taxon>
        <taxon>Thelebolales</taxon>
        <taxon>Thelebolaceae</taxon>
        <taxon>Pseudogymnoascus</taxon>
    </lineage>
</organism>
<dbReference type="InterPro" id="IPR051089">
    <property type="entry name" value="prtT"/>
</dbReference>
<evidence type="ECO:0000256" key="3">
    <source>
        <dbReference type="ARBA" id="ARBA00023125"/>
    </source>
</evidence>
<evidence type="ECO:0000256" key="2">
    <source>
        <dbReference type="ARBA" id="ARBA00023015"/>
    </source>
</evidence>